<evidence type="ECO:0000256" key="2">
    <source>
        <dbReference type="ARBA" id="ARBA00022679"/>
    </source>
</evidence>
<keyword evidence="2 5" id="KW-0808">Transferase</keyword>
<dbReference type="PANTHER" id="PTHR21015">
    <property type="entry name" value="UDP-N-ACETYLGLUCOSAMINE--N-ACETYLMURAMYL-(PENTAPEPTIDE) PYROPHOSPHORYL-UNDECAPRENOL N-ACETYLGLUCOSAMINE TRANSFERASE 1"/>
    <property type="match status" value="1"/>
</dbReference>
<dbReference type="InterPro" id="IPR028098">
    <property type="entry name" value="Glyco_trans_4-like_N"/>
</dbReference>
<proteinExistence type="predicted"/>
<sequence length="391" mass="41232">MAFTRAHSHAPAARWCSAPEGVGPVARVRVVTWDGGGNVGPAVLLARELRRRGDAVRFLGQPQQRRALEREGFAFAGFRRSGPWTATGARGPVREAVGFLRLLLGRGLGRDLVREVEREPVDLVVVDCLLYGALDAVSRARIPYVVLVHSLFAAVERSMTRGAPGAAARLAGLDPWPLWAAADAVVVATLEELDLGGDRRRPRLHHTGPVLPDLAPASPPRGAVPTVLVSMSTTFVRGQADVLQRVLDALAPLPVRVVATTGPAVDPAGLRAPANADVHRYLPHVDVLPEASLVVGHGGHATTVLALAHDAPLVVLPLNPAFDQPLIGRRVQDLGAGSTLPRSASVPQVRAAVQEVLADRAYRDEAARLGVAVRAADGARTAADVLHDVAG</sequence>
<dbReference type="Pfam" id="PF06722">
    <property type="entry name" value="EryCIII-like_C"/>
    <property type="match status" value="1"/>
</dbReference>
<dbReference type="Gene3D" id="3.40.50.2000">
    <property type="entry name" value="Glycogen Phosphorylase B"/>
    <property type="match status" value="2"/>
</dbReference>
<dbReference type="GO" id="GO:0016758">
    <property type="term" value="F:hexosyltransferase activity"/>
    <property type="evidence" value="ECO:0007669"/>
    <property type="project" value="UniProtKB-ARBA"/>
</dbReference>
<dbReference type="GO" id="GO:0008194">
    <property type="term" value="F:UDP-glycosyltransferase activity"/>
    <property type="evidence" value="ECO:0007669"/>
    <property type="project" value="InterPro"/>
</dbReference>
<evidence type="ECO:0000259" key="3">
    <source>
        <dbReference type="Pfam" id="PF06722"/>
    </source>
</evidence>
<evidence type="ECO:0000313" key="6">
    <source>
        <dbReference type="Proteomes" id="UP000269289"/>
    </source>
</evidence>
<keyword evidence="1" id="KW-0328">Glycosyltransferase</keyword>
<feature type="domain" description="Glycosyltransferase subfamily 4-like N-terminal" evidence="4">
    <location>
        <begin position="44"/>
        <end position="187"/>
    </location>
</feature>
<dbReference type="EMBL" id="RFFI01000027">
    <property type="protein sequence ID" value="RMI12876.1"/>
    <property type="molecule type" value="Genomic_DNA"/>
</dbReference>
<dbReference type="SUPFAM" id="SSF53756">
    <property type="entry name" value="UDP-Glycosyltransferase/glycogen phosphorylase"/>
    <property type="match status" value="1"/>
</dbReference>
<evidence type="ECO:0000259" key="4">
    <source>
        <dbReference type="Pfam" id="PF13439"/>
    </source>
</evidence>
<organism evidence="5 6">
    <name type="scientific">Cellulomonas triticagri</name>
    <dbReference type="NCBI Taxonomy" id="2483352"/>
    <lineage>
        <taxon>Bacteria</taxon>
        <taxon>Bacillati</taxon>
        <taxon>Actinomycetota</taxon>
        <taxon>Actinomycetes</taxon>
        <taxon>Micrococcales</taxon>
        <taxon>Cellulomonadaceae</taxon>
        <taxon>Cellulomonas</taxon>
    </lineage>
</organism>
<dbReference type="Proteomes" id="UP000269289">
    <property type="component" value="Unassembled WGS sequence"/>
</dbReference>
<keyword evidence="6" id="KW-1185">Reference proteome</keyword>
<reference evidence="5 6" key="1">
    <citation type="submission" date="2018-10" db="EMBL/GenBank/DDBJ databases">
        <title>Isolation, diversity and antifungal activity of actinobacteria from wheat.</title>
        <authorList>
            <person name="Han C."/>
        </authorList>
    </citation>
    <scope>NUCLEOTIDE SEQUENCE [LARGE SCALE GENOMIC DNA]</scope>
    <source>
        <strain evidence="5 6">NEAU-YY56</strain>
    </source>
</reference>
<protein>
    <submittedName>
        <fullName evidence="5">Glycosyltransferase</fullName>
    </submittedName>
</protein>
<dbReference type="Pfam" id="PF13439">
    <property type="entry name" value="Glyco_transf_4"/>
    <property type="match status" value="1"/>
</dbReference>
<dbReference type="PANTHER" id="PTHR21015:SF22">
    <property type="entry name" value="GLYCOSYLTRANSFERASE"/>
    <property type="match status" value="1"/>
</dbReference>
<dbReference type="InterPro" id="IPR010610">
    <property type="entry name" value="EryCIII-like_C"/>
</dbReference>
<name>A0A3M2JKY9_9CELL</name>
<feature type="domain" description="Erythromycin biosynthesis protein CIII-like C-terminal" evidence="3">
    <location>
        <begin position="245"/>
        <end position="370"/>
    </location>
</feature>
<gene>
    <name evidence="5" type="ORF">EBM89_06770</name>
</gene>
<comment type="caution">
    <text evidence="5">The sequence shown here is derived from an EMBL/GenBank/DDBJ whole genome shotgun (WGS) entry which is preliminary data.</text>
</comment>
<accession>A0A3M2JKY9</accession>
<evidence type="ECO:0000256" key="1">
    <source>
        <dbReference type="ARBA" id="ARBA00022676"/>
    </source>
</evidence>
<dbReference type="AlphaFoldDB" id="A0A3M2JKY9"/>
<dbReference type="CDD" id="cd03784">
    <property type="entry name" value="GT1_Gtf-like"/>
    <property type="match status" value="1"/>
</dbReference>
<evidence type="ECO:0000313" key="5">
    <source>
        <dbReference type="EMBL" id="RMI12876.1"/>
    </source>
</evidence>
<dbReference type="InterPro" id="IPR002213">
    <property type="entry name" value="UDP_glucos_trans"/>
</dbReference>